<reference evidence="5" key="1">
    <citation type="journal article" date="2019" name="Int. J. Syst. Evol. Microbiol.">
        <title>The Global Catalogue of Microorganisms (GCM) 10K type strain sequencing project: providing services to taxonomists for standard genome sequencing and annotation.</title>
        <authorList>
            <consortium name="The Broad Institute Genomics Platform"/>
            <consortium name="The Broad Institute Genome Sequencing Center for Infectious Disease"/>
            <person name="Wu L."/>
            <person name="Ma J."/>
        </authorList>
    </citation>
    <scope>NUCLEOTIDE SEQUENCE [LARGE SCALE GENOMIC DNA]</scope>
    <source>
        <strain evidence="5">CCUG 60023</strain>
    </source>
</reference>
<sequence length="339" mass="36485">MKALILKEGGFATKAPESIQLTDMATHLTFGELDMPEAKEDQVVIKVSLASVNPSDEMFIQGLYGQKRIAGKAAGFEGVGEVVSSGGGAVADGLKGLRVAFAASPQGAWAEYVVAEAATCIPLIDAVRDEDGAAMIVNPLTAIAMFDLVKKEGEKSFIVSAGASQLCKLMISMAKDEGYSPIALVRRDEQIDLLKGMGATHVLNAENGNFVEELSGICRNDKPRVFLDAVANNTSASVFNTMGRGARWVIYGKLDTELPTIQEPGQLIFMQKQIEGFWLTSWMMTTPMEEKVAAIQTAQTRFATGEWKTDVTAILSLEEAMESLPEELAKPNGKVFIKP</sequence>
<proteinExistence type="predicted"/>
<dbReference type="Proteomes" id="UP001597101">
    <property type="component" value="Unassembled WGS sequence"/>
</dbReference>
<name>A0ABW3FHF0_9HYPH</name>
<dbReference type="RefSeq" id="WP_377211653.1">
    <property type="nucleotide sequence ID" value="NZ_JBHTJV010000003.1"/>
</dbReference>
<keyword evidence="1" id="KW-0521">NADP</keyword>
<dbReference type="InterPro" id="IPR020843">
    <property type="entry name" value="ER"/>
</dbReference>
<organism evidence="4 5">
    <name type="scientific">Pseudahrensia aquimaris</name>
    <dbReference type="NCBI Taxonomy" id="744461"/>
    <lineage>
        <taxon>Bacteria</taxon>
        <taxon>Pseudomonadati</taxon>
        <taxon>Pseudomonadota</taxon>
        <taxon>Alphaproteobacteria</taxon>
        <taxon>Hyphomicrobiales</taxon>
        <taxon>Ahrensiaceae</taxon>
        <taxon>Pseudahrensia</taxon>
    </lineage>
</organism>
<keyword evidence="5" id="KW-1185">Reference proteome</keyword>
<dbReference type="PANTHER" id="PTHR48106">
    <property type="entry name" value="QUINONE OXIDOREDUCTASE PIG3-RELATED"/>
    <property type="match status" value="1"/>
</dbReference>
<dbReference type="SMART" id="SM00829">
    <property type="entry name" value="PKS_ER"/>
    <property type="match status" value="1"/>
</dbReference>
<dbReference type="InterPro" id="IPR013154">
    <property type="entry name" value="ADH-like_N"/>
</dbReference>
<evidence type="ECO:0000259" key="3">
    <source>
        <dbReference type="SMART" id="SM00829"/>
    </source>
</evidence>
<evidence type="ECO:0000256" key="2">
    <source>
        <dbReference type="ARBA" id="ARBA00023002"/>
    </source>
</evidence>
<dbReference type="InterPro" id="IPR013149">
    <property type="entry name" value="ADH-like_C"/>
</dbReference>
<dbReference type="SUPFAM" id="SSF50129">
    <property type="entry name" value="GroES-like"/>
    <property type="match status" value="1"/>
</dbReference>
<evidence type="ECO:0000313" key="4">
    <source>
        <dbReference type="EMBL" id="MFD0915807.1"/>
    </source>
</evidence>
<keyword evidence="2" id="KW-0560">Oxidoreductase</keyword>
<dbReference type="Gene3D" id="3.40.50.720">
    <property type="entry name" value="NAD(P)-binding Rossmann-like Domain"/>
    <property type="match status" value="1"/>
</dbReference>
<dbReference type="Pfam" id="PF08240">
    <property type="entry name" value="ADH_N"/>
    <property type="match status" value="1"/>
</dbReference>
<gene>
    <name evidence="4" type="ORF">ACFQ14_05255</name>
</gene>
<dbReference type="Gene3D" id="3.90.180.10">
    <property type="entry name" value="Medium-chain alcohol dehydrogenases, catalytic domain"/>
    <property type="match status" value="1"/>
</dbReference>
<dbReference type="Pfam" id="PF00107">
    <property type="entry name" value="ADH_zinc_N"/>
    <property type="match status" value="1"/>
</dbReference>
<dbReference type="SUPFAM" id="SSF51735">
    <property type="entry name" value="NAD(P)-binding Rossmann-fold domains"/>
    <property type="match status" value="1"/>
</dbReference>
<evidence type="ECO:0000313" key="5">
    <source>
        <dbReference type="Proteomes" id="UP001597101"/>
    </source>
</evidence>
<comment type="caution">
    <text evidence="4">The sequence shown here is derived from an EMBL/GenBank/DDBJ whole genome shotgun (WGS) entry which is preliminary data.</text>
</comment>
<dbReference type="InterPro" id="IPR011032">
    <property type="entry name" value="GroES-like_sf"/>
</dbReference>
<dbReference type="EMBL" id="JBHTJV010000003">
    <property type="protein sequence ID" value="MFD0915807.1"/>
    <property type="molecule type" value="Genomic_DNA"/>
</dbReference>
<protein>
    <submittedName>
        <fullName evidence="4">Zinc-binding dehydrogenase</fullName>
    </submittedName>
</protein>
<dbReference type="PANTHER" id="PTHR48106:SF18">
    <property type="entry name" value="QUINONE OXIDOREDUCTASE PIG3"/>
    <property type="match status" value="1"/>
</dbReference>
<feature type="domain" description="Enoyl reductase (ER)" evidence="3">
    <location>
        <begin position="25"/>
        <end position="337"/>
    </location>
</feature>
<dbReference type="InterPro" id="IPR036291">
    <property type="entry name" value="NAD(P)-bd_dom_sf"/>
</dbReference>
<accession>A0ABW3FHF0</accession>
<evidence type="ECO:0000256" key="1">
    <source>
        <dbReference type="ARBA" id="ARBA00022857"/>
    </source>
</evidence>